<name>A0A066WQF5_9FLAO</name>
<dbReference type="RefSeq" id="WP_035657673.1">
    <property type="nucleotide sequence ID" value="NZ_JNCA01000006.1"/>
</dbReference>
<dbReference type="EMBL" id="JNCA01000006">
    <property type="protein sequence ID" value="KDN56071.1"/>
    <property type="molecule type" value="Genomic_DNA"/>
</dbReference>
<dbReference type="AlphaFoldDB" id="A0A066WQF5"/>
<dbReference type="OrthoDB" id="1347570at2"/>
<reference evidence="1 2" key="1">
    <citation type="submission" date="2014-05" db="EMBL/GenBank/DDBJ databases">
        <title>Genome Sequence of Flavobacterium sp. EM1321.</title>
        <authorList>
            <person name="Shin S.-K."/>
            <person name="Yi H."/>
        </authorList>
    </citation>
    <scope>NUCLEOTIDE SEQUENCE [LARGE SCALE GENOMIC DNA]</scope>
    <source>
        <strain evidence="1 2">EM1321</strain>
    </source>
</reference>
<evidence type="ECO:0000313" key="2">
    <source>
        <dbReference type="Proteomes" id="UP000027064"/>
    </source>
</evidence>
<keyword evidence="2" id="KW-1185">Reference proteome</keyword>
<dbReference type="eggNOG" id="ENOG502ZYIS">
    <property type="taxonomic scope" value="Bacteria"/>
</dbReference>
<sequence>MTTSCEKKIKEIEETSETKVLKKVITKNKISEETLTLMAETNLKIVAIAQKAQESKIPKRTKHILEEIEKDHAQLKNEIRKIAKDNFVIIPNTLYDTSTIKDFIQEINISLYLKKLETSLLTELNFYQKLNVSTKNKNLKNLIKATIPMIEKNLNIIKKEQKRL</sequence>
<organism evidence="1 2">
    <name type="scientific">Flavobacterium seoulense</name>
    <dbReference type="NCBI Taxonomy" id="1492738"/>
    <lineage>
        <taxon>Bacteria</taxon>
        <taxon>Pseudomonadati</taxon>
        <taxon>Bacteroidota</taxon>
        <taxon>Flavobacteriia</taxon>
        <taxon>Flavobacteriales</taxon>
        <taxon>Flavobacteriaceae</taxon>
        <taxon>Flavobacterium</taxon>
    </lineage>
</organism>
<evidence type="ECO:0008006" key="3">
    <source>
        <dbReference type="Google" id="ProtNLM"/>
    </source>
</evidence>
<dbReference type="PATRIC" id="fig|1492738.3.peg.617"/>
<comment type="caution">
    <text evidence="1">The sequence shown here is derived from an EMBL/GenBank/DDBJ whole genome shotgun (WGS) entry which is preliminary data.</text>
</comment>
<dbReference type="Proteomes" id="UP000027064">
    <property type="component" value="Unassembled WGS sequence"/>
</dbReference>
<accession>A0A066WQF5</accession>
<protein>
    <recommendedName>
        <fullName evidence="3">DUF4142 domain-containing protein</fullName>
    </recommendedName>
</protein>
<proteinExistence type="predicted"/>
<gene>
    <name evidence="1" type="ORF">FEM21_06230</name>
</gene>
<evidence type="ECO:0000313" key="1">
    <source>
        <dbReference type="EMBL" id="KDN56071.1"/>
    </source>
</evidence>